<evidence type="ECO:0000256" key="2">
    <source>
        <dbReference type="ARBA" id="ARBA00022475"/>
    </source>
</evidence>
<gene>
    <name evidence="7" type="ORF">SAMN05192539_102816</name>
</gene>
<evidence type="ECO:0000313" key="7">
    <source>
        <dbReference type="EMBL" id="SEJ98972.1"/>
    </source>
</evidence>
<keyword evidence="5" id="KW-0564">Palmitate</keyword>
<keyword evidence="4" id="KW-0472">Membrane</keyword>
<dbReference type="STRING" id="667676.SAMN05192539_102816"/>
<dbReference type="GO" id="GO:0016020">
    <property type="term" value="C:membrane"/>
    <property type="evidence" value="ECO:0007669"/>
    <property type="project" value="InterPro"/>
</dbReference>
<keyword evidence="2" id="KW-1003">Cell membrane</keyword>
<keyword evidence="6" id="KW-0449">Lipoprotein</keyword>
<reference evidence="8" key="1">
    <citation type="submission" date="2016-10" db="EMBL/GenBank/DDBJ databases">
        <authorList>
            <person name="Varghese N."/>
            <person name="Submissions S."/>
        </authorList>
    </citation>
    <scope>NUCLEOTIDE SEQUENCE [LARGE SCALE GENOMIC DNA]</scope>
    <source>
        <strain evidence="8">LMG 26031</strain>
    </source>
</reference>
<evidence type="ECO:0000256" key="5">
    <source>
        <dbReference type="ARBA" id="ARBA00023139"/>
    </source>
</evidence>
<keyword evidence="8" id="KW-1185">Reference proteome</keyword>
<dbReference type="Pfam" id="PF08085">
    <property type="entry name" value="Entericidin"/>
    <property type="match status" value="1"/>
</dbReference>
<evidence type="ECO:0000313" key="8">
    <source>
        <dbReference type="Proteomes" id="UP000198866"/>
    </source>
</evidence>
<proteinExistence type="inferred from homology"/>
<sequence length="54" mass="5723">MTRNMNIDRIALLRRFALATLAGLLLGLAGCNTVHGFGEDLQHLGGSISDKAAK</sequence>
<keyword evidence="3" id="KW-0732">Signal</keyword>
<organism evidence="7 8">
    <name type="scientific">Paraburkholderia diazotrophica</name>
    <dbReference type="NCBI Taxonomy" id="667676"/>
    <lineage>
        <taxon>Bacteria</taxon>
        <taxon>Pseudomonadati</taxon>
        <taxon>Pseudomonadota</taxon>
        <taxon>Betaproteobacteria</taxon>
        <taxon>Burkholderiales</taxon>
        <taxon>Burkholderiaceae</taxon>
        <taxon>Paraburkholderia</taxon>
    </lineage>
</organism>
<evidence type="ECO:0000256" key="3">
    <source>
        <dbReference type="ARBA" id="ARBA00022729"/>
    </source>
</evidence>
<dbReference type="EMBL" id="FNYE01000028">
    <property type="protein sequence ID" value="SEJ98972.1"/>
    <property type="molecule type" value="Genomic_DNA"/>
</dbReference>
<dbReference type="PROSITE" id="PS51257">
    <property type="entry name" value="PROKAR_LIPOPROTEIN"/>
    <property type="match status" value="1"/>
</dbReference>
<evidence type="ECO:0000256" key="6">
    <source>
        <dbReference type="ARBA" id="ARBA00023288"/>
    </source>
</evidence>
<comment type="similarity">
    <text evidence="1">Belongs to the EcnA/EcnB lipoprotein family.</text>
</comment>
<dbReference type="GO" id="GO:0009636">
    <property type="term" value="P:response to toxic substance"/>
    <property type="evidence" value="ECO:0007669"/>
    <property type="project" value="InterPro"/>
</dbReference>
<dbReference type="InterPro" id="IPR012556">
    <property type="entry name" value="Entericidin"/>
</dbReference>
<evidence type="ECO:0000256" key="4">
    <source>
        <dbReference type="ARBA" id="ARBA00023136"/>
    </source>
</evidence>
<dbReference type="RefSeq" id="WP_087735655.1">
    <property type="nucleotide sequence ID" value="NZ_FNYE01000028.1"/>
</dbReference>
<protein>
    <submittedName>
        <fullName evidence="7">Entericidin A</fullName>
    </submittedName>
</protein>
<dbReference type="Proteomes" id="UP000198866">
    <property type="component" value="Unassembled WGS sequence"/>
</dbReference>
<name>A0A1H7DHB0_9BURK</name>
<accession>A0A1H7DHB0</accession>
<dbReference type="AlphaFoldDB" id="A0A1H7DHB0"/>
<evidence type="ECO:0000256" key="1">
    <source>
        <dbReference type="ARBA" id="ARBA00010296"/>
    </source>
</evidence>